<feature type="transmembrane region" description="Helical" evidence="1">
    <location>
        <begin position="54"/>
        <end position="74"/>
    </location>
</feature>
<protein>
    <submittedName>
        <fullName evidence="2">Uncharacterized protein</fullName>
    </submittedName>
</protein>
<feature type="transmembrane region" description="Helical" evidence="1">
    <location>
        <begin position="12"/>
        <end position="34"/>
    </location>
</feature>
<feature type="transmembrane region" description="Helical" evidence="1">
    <location>
        <begin position="95"/>
        <end position="113"/>
    </location>
</feature>
<reference evidence="2 3" key="1">
    <citation type="journal article" date="2013" name="Nature">
        <title>Anaerobic oxidation of methane coupled to nitrate reduction in a novel archaeal lineage.</title>
        <authorList>
            <person name="Haroon M.F."/>
            <person name="Hu S."/>
            <person name="Shi Y."/>
            <person name="Imelfort M."/>
            <person name="Keller J."/>
            <person name="Hugenholtz P."/>
            <person name="Yuan Z."/>
            <person name="Tyson G.W."/>
        </authorList>
    </citation>
    <scope>NUCLEOTIDE SEQUENCE [LARGE SCALE GENOMIC DNA]</scope>
    <source>
        <strain evidence="2 3">ANME-2d</strain>
    </source>
</reference>
<keyword evidence="1" id="KW-1133">Transmembrane helix</keyword>
<dbReference type="Proteomes" id="UP000027153">
    <property type="component" value="Unassembled WGS sequence"/>
</dbReference>
<evidence type="ECO:0000256" key="1">
    <source>
        <dbReference type="SAM" id="Phobius"/>
    </source>
</evidence>
<evidence type="ECO:0000313" key="2">
    <source>
        <dbReference type="EMBL" id="KCZ72295.1"/>
    </source>
</evidence>
<accession>A0A062VAC6</accession>
<proteinExistence type="predicted"/>
<sequence length="188" mass="21443">MSLCKDSMRWRNISFTEYLIPTLGVAVILTYILYQLLISSLEGSKLFGYTLRRLGALDTILLTFGVVLISYNFLPKRLFEYSSKLKNFFLKITSRQAMHILAVLIITGLILRINNLGSFTFWMDEATQTYAALGFMQQGSPVLPSGMVYMRSFLDTFLIAQSFKIFGVNEFLLEKNLETKGLGLLQLF</sequence>
<dbReference type="AlphaFoldDB" id="A0A062VAC6"/>
<dbReference type="EMBL" id="JMIY01000003">
    <property type="protein sequence ID" value="KCZ72295.1"/>
    <property type="molecule type" value="Genomic_DNA"/>
</dbReference>
<keyword evidence="1" id="KW-0472">Membrane</keyword>
<name>A0A062VAC6_9EURY</name>
<dbReference type="RefSeq" id="WP_048090403.1">
    <property type="nucleotide sequence ID" value="NZ_JMIY01000003.1"/>
</dbReference>
<organism evidence="2 3">
    <name type="scientific">Candidatus Methanoperedens nitratireducens</name>
    <dbReference type="NCBI Taxonomy" id="1392998"/>
    <lineage>
        <taxon>Archaea</taxon>
        <taxon>Methanobacteriati</taxon>
        <taxon>Methanobacteriota</taxon>
        <taxon>Stenosarchaea group</taxon>
        <taxon>Methanomicrobia</taxon>
        <taxon>Methanosarcinales</taxon>
        <taxon>ANME-2 cluster</taxon>
        <taxon>Candidatus Methanoperedentaceae</taxon>
        <taxon>Candidatus Methanoperedens</taxon>
    </lineage>
</organism>
<comment type="caution">
    <text evidence="2">The sequence shown here is derived from an EMBL/GenBank/DDBJ whole genome shotgun (WGS) entry which is preliminary data.</text>
</comment>
<keyword evidence="1" id="KW-0812">Transmembrane</keyword>
<gene>
    <name evidence="2" type="ORF">ANME2D_01700</name>
</gene>
<evidence type="ECO:0000313" key="3">
    <source>
        <dbReference type="Proteomes" id="UP000027153"/>
    </source>
</evidence>
<keyword evidence="3" id="KW-1185">Reference proteome</keyword>